<accession>A0ACC0QQY8</accession>
<sequence>MESGPDGPFVNAVVRRISRGRARRGFGNARTVRNYFQRTCQRQARRLGQLDKPTIEDRLFFTKEDLLGQKPLDVKATSKTWAKLNSLVGLHEVKKSVDIMFKIVDTNYQRELQGKRPHTHSLNRIFVGSPGTGKTTVVKLYGKILAELGFLNKGDVVIKTRADFIGDAVGRLESNTWAILASTLGKVLIIDEAYMLDPGDTTATRDSFKTAVLDSIFVEELGEILKLDLKARHIDYEPDALKAAIDLLSRYKYNRDFSNAREVKLLVSEAVLRNQERHMTSQNHDGDFEARLEPQDFDPWLRPQTVSTGNTVNCRVDLAGQISDSVIEQLERYLPTSLNRDLNRHVPRTFALKGPPGTGKKTLAKYMRKLFRDIGLLPTHQVVLCSAVNFIGQHVGQTMPKTRMQLEKGFGNVLIIRDIHRLAKGGYSSEALDELTSFVQAYSGRMAIVLTRPSEPVDELLAERHELGTMFPDRITFQDLSPQDCLNLLDRLIHAEEPTAETPFFTSQAAAQRFQKAMSILAMFEGWGNYSHVKLLETRMIQKGDDEIFLALFHEIRDTGAAVRKIVSAETQETPEPQSGTEVTQPTQAMIKATSEPKRVVQATHQVENVAKAATSTSEASKLKEEQIKQRDSNQKDAERENQAVQEAIKRMGKCEQGFDWDRVAGGYRCQGGTHFVSDADVADAMR</sequence>
<protein>
    <submittedName>
        <fullName evidence="1">Uncharacterized protein</fullName>
    </submittedName>
</protein>
<evidence type="ECO:0000313" key="2">
    <source>
        <dbReference type="Proteomes" id="UP001065298"/>
    </source>
</evidence>
<dbReference type="Proteomes" id="UP001065298">
    <property type="component" value="Chromosome 7"/>
</dbReference>
<organism evidence="1 2">
    <name type="scientific">Fusarium keratoplasticum</name>
    <dbReference type="NCBI Taxonomy" id="1328300"/>
    <lineage>
        <taxon>Eukaryota</taxon>
        <taxon>Fungi</taxon>
        <taxon>Dikarya</taxon>
        <taxon>Ascomycota</taxon>
        <taxon>Pezizomycotina</taxon>
        <taxon>Sordariomycetes</taxon>
        <taxon>Hypocreomycetidae</taxon>
        <taxon>Hypocreales</taxon>
        <taxon>Nectriaceae</taxon>
        <taxon>Fusarium</taxon>
        <taxon>Fusarium solani species complex</taxon>
    </lineage>
</organism>
<reference evidence="1" key="1">
    <citation type="submission" date="2022-06" db="EMBL/GenBank/DDBJ databases">
        <title>Fusarium solani species complex genomes reveal bases of compartmentalisation and animal pathogenesis.</title>
        <authorList>
            <person name="Tsai I.J."/>
        </authorList>
    </citation>
    <scope>NUCLEOTIDE SEQUENCE</scope>
    <source>
        <strain evidence="1">Fu6.1</strain>
    </source>
</reference>
<proteinExistence type="predicted"/>
<name>A0ACC0QQY8_9HYPO</name>
<gene>
    <name evidence="1" type="ORF">NCS57_00974500</name>
</gene>
<evidence type="ECO:0000313" key="1">
    <source>
        <dbReference type="EMBL" id="KAI8663725.1"/>
    </source>
</evidence>
<keyword evidence="2" id="KW-1185">Reference proteome</keyword>
<comment type="caution">
    <text evidence="1">The sequence shown here is derived from an EMBL/GenBank/DDBJ whole genome shotgun (WGS) entry which is preliminary data.</text>
</comment>
<dbReference type="EMBL" id="CM046509">
    <property type="protein sequence ID" value="KAI8663725.1"/>
    <property type="molecule type" value="Genomic_DNA"/>
</dbReference>